<dbReference type="Proteomes" id="UP000214600">
    <property type="component" value="Unassembled WGS sequence"/>
</dbReference>
<keyword evidence="1" id="KW-0812">Transmembrane</keyword>
<keyword evidence="1" id="KW-0472">Membrane</keyword>
<proteinExistence type="predicted"/>
<comment type="caution">
    <text evidence="2">The sequence shown here is derived from an EMBL/GenBank/DDBJ whole genome shotgun (WGS) entry which is preliminary data.</text>
</comment>
<feature type="transmembrane region" description="Helical" evidence="1">
    <location>
        <begin position="97"/>
        <end position="113"/>
    </location>
</feature>
<reference evidence="2 3" key="2">
    <citation type="submission" date="2017-08" db="EMBL/GenBank/DDBJ databases">
        <title>WGS of novel Burkholderia cepaca complex species.</title>
        <authorList>
            <person name="Lipuma J."/>
            <person name="Spilker T."/>
        </authorList>
    </citation>
    <scope>NUCLEOTIDE SEQUENCE [LARGE SCALE GENOMIC DNA]</scope>
    <source>
        <strain evidence="2 3">AU17325</strain>
    </source>
</reference>
<dbReference type="RefSeq" id="WP_059889224.1">
    <property type="nucleotide sequence ID" value="NZ_CP091649.1"/>
</dbReference>
<feature type="transmembrane region" description="Helical" evidence="1">
    <location>
        <begin position="62"/>
        <end position="85"/>
    </location>
</feature>
<name>A0A228HNU2_9BURK</name>
<keyword evidence="1" id="KW-1133">Transmembrane helix</keyword>
<protein>
    <submittedName>
        <fullName evidence="2">Uncharacterized protein</fullName>
    </submittedName>
</protein>
<evidence type="ECO:0000256" key="1">
    <source>
        <dbReference type="SAM" id="Phobius"/>
    </source>
</evidence>
<dbReference type="OrthoDB" id="9035562at2"/>
<evidence type="ECO:0000313" key="2">
    <source>
        <dbReference type="EMBL" id="OXI31844.1"/>
    </source>
</evidence>
<sequence>MDDYAYLVAESNAAWLSGRGDGRFERYEQFYRTQCAGGADGFDLERTNEEYVAWVHRQPPRLLALLANPVVGKVFVAFFCVYMAAQFVPMMAGQAPRASGVLLGATFVGLRIFHWRHRKRR</sequence>
<dbReference type="EMBL" id="NKFA01000043">
    <property type="protein sequence ID" value="OXI31844.1"/>
    <property type="molecule type" value="Genomic_DNA"/>
</dbReference>
<gene>
    <name evidence="2" type="ORF">CFB84_41985</name>
</gene>
<dbReference type="AlphaFoldDB" id="A0A228HNU2"/>
<evidence type="ECO:0000313" key="3">
    <source>
        <dbReference type="Proteomes" id="UP000214600"/>
    </source>
</evidence>
<accession>A0A228HNU2</accession>
<reference evidence="3" key="1">
    <citation type="submission" date="2017-06" db="EMBL/GenBank/DDBJ databases">
        <authorList>
            <person name="LiPuma J."/>
            <person name="Spilker T."/>
        </authorList>
    </citation>
    <scope>NUCLEOTIDE SEQUENCE [LARGE SCALE GENOMIC DNA]</scope>
    <source>
        <strain evidence="3">AU17325</strain>
    </source>
</reference>
<organism evidence="2 3">
    <name type="scientific">Burkholderia aenigmatica</name>
    <dbReference type="NCBI Taxonomy" id="2015348"/>
    <lineage>
        <taxon>Bacteria</taxon>
        <taxon>Pseudomonadati</taxon>
        <taxon>Pseudomonadota</taxon>
        <taxon>Betaproteobacteria</taxon>
        <taxon>Burkholderiales</taxon>
        <taxon>Burkholderiaceae</taxon>
        <taxon>Burkholderia</taxon>
        <taxon>Burkholderia cepacia complex</taxon>
    </lineage>
</organism>